<evidence type="ECO:0000256" key="7">
    <source>
        <dbReference type="SAM" id="Phobius"/>
    </source>
</evidence>
<evidence type="ECO:0000313" key="9">
    <source>
        <dbReference type="Proteomes" id="UP001058974"/>
    </source>
</evidence>
<comment type="similarity">
    <text evidence="6">Belongs to the MIP/aquaporin (TC 1.A.8) family.</text>
</comment>
<dbReference type="OrthoDB" id="3222at2759"/>
<dbReference type="CDD" id="cd00333">
    <property type="entry name" value="MIP"/>
    <property type="match status" value="1"/>
</dbReference>
<dbReference type="PANTHER" id="PTHR45724">
    <property type="entry name" value="AQUAPORIN NIP2-1"/>
    <property type="match status" value="1"/>
</dbReference>
<proteinExistence type="inferred from homology"/>
<keyword evidence="9" id="KW-1185">Reference proteome</keyword>
<dbReference type="Gramene" id="Psat02G0225800-T1">
    <property type="protein sequence ID" value="KAI5435758.1"/>
    <property type="gene ID" value="KIW84_022258"/>
</dbReference>
<gene>
    <name evidence="8" type="ORF">KIW84_022258</name>
</gene>
<evidence type="ECO:0000256" key="1">
    <source>
        <dbReference type="ARBA" id="ARBA00004141"/>
    </source>
</evidence>
<dbReference type="EMBL" id="JAMSHJ010000002">
    <property type="protein sequence ID" value="KAI5435758.1"/>
    <property type="molecule type" value="Genomic_DNA"/>
</dbReference>
<comment type="subcellular location">
    <subcellularLocation>
        <location evidence="1">Membrane</location>
        <topology evidence="1">Multi-pass membrane protein</topology>
    </subcellularLocation>
</comment>
<feature type="transmembrane region" description="Helical" evidence="7">
    <location>
        <begin position="39"/>
        <end position="59"/>
    </location>
</feature>
<sequence length="265" mass="28046">MADSLSVNVGSLHNLELDAKQAKTTTNEAKHFASSIQKAIAEFVGTYVLIFVGCGAALVNERFPITVVGIAIVSGLALTVAIYSVGHVSGGHFNPAVTIALAAVQKIQFKLVPVYVVCQIMGGTLATLTLKVLYHNKVDIGVTLTQYSNSTSDLEALLWESIITFILMLTICGVATDHRGSKELAGVAIGISVLINIIIAGPITGASMNPARSLGPAIVSGNYKKIWVYIIGPTIGAVFASVLYTFLRVTKPTQQELPYITCEIP</sequence>
<keyword evidence="3 6" id="KW-0812">Transmembrane</keyword>
<dbReference type="Gene3D" id="1.20.1080.10">
    <property type="entry name" value="Glycerol uptake facilitator protein"/>
    <property type="match status" value="1"/>
</dbReference>
<feature type="transmembrane region" description="Helical" evidence="7">
    <location>
        <begin position="156"/>
        <end position="175"/>
    </location>
</feature>
<dbReference type="NCBIfam" id="TIGR00861">
    <property type="entry name" value="MIP"/>
    <property type="match status" value="1"/>
</dbReference>
<protein>
    <submittedName>
        <fullName evidence="8">Uncharacterized protein</fullName>
    </submittedName>
</protein>
<feature type="transmembrane region" description="Helical" evidence="7">
    <location>
        <begin position="187"/>
        <end position="206"/>
    </location>
</feature>
<feature type="transmembrane region" description="Helical" evidence="7">
    <location>
        <begin position="65"/>
        <end position="85"/>
    </location>
</feature>
<evidence type="ECO:0000256" key="3">
    <source>
        <dbReference type="ARBA" id="ARBA00022692"/>
    </source>
</evidence>
<dbReference type="Pfam" id="PF00230">
    <property type="entry name" value="MIP"/>
    <property type="match status" value="1"/>
</dbReference>
<evidence type="ECO:0000313" key="8">
    <source>
        <dbReference type="EMBL" id="KAI5435758.1"/>
    </source>
</evidence>
<dbReference type="AlphaFoldDB" id="A0A9D5B6E6"/>
<feature type="transmembrane region" description="Helical" evidence="7">
    <location>
        <begin position="114"/>
        <end position="136"/>
    </location>
</feature>
<dbReference type="PANTHER" id="PTHR45724:SF21">
    <property type="entry name" value="MAJOR INTRINSIC PROTEIN"/>
    <property type="match status" value="1"/>
</dbReference>
<dbReference type="PRINTS" id="PR00783">
    <property type="entry name" value="MINTRINSICP"/>
</dbReference>
<dbReference type="InterPro" id="IPR023271">
    <property type="entry name" value="Aquaporin-like"/>
</dbReference>
<dbReference type="InterPro" id="IPR034294">
    <property type="entry name" value="Aquaporin_transptr"/>
</dbReference>
<dbReference type="GO" id="GO:0015267">
    <property type="term" value="F:channel activity"/>
    <property type="evidence" value="ECO:0007669"/>
    <property type="project" value="InterPro"/>
</dbReference>
<dbReference type="InterPro" id="IPR000425">
    <property type="entry name" value="MIP"/>
</dbReference>
<dbReference type="SUPFAM" id="SSF81338">
    <property type="entry name" value="Aquaporin-like"/>
    <property type="match status" value="1"/>
</dbReference>
<evidence type="ECO:0000256" key="6">
    <source>
        <dbReference type="RuleBase" id="RU000477"/>
    </source>
</evidence>
<accession>A0A9D5B6E6</accession>
<evidence type="ECO:0000256" key="4">
    <source>
        <dbReference type="ARBA" id="ARBA00022989"/>
    </source>
</evidence>
<name>A0A9D5B6E6_PEA</name>
<keyword evidence="4 7" id="KW-1133">Transmembrane helix</keyword>
<organism evidence="8 9">
    <name type="scientific">Pisum sativum</name>
    <name type="common">Garden pea</name>
    <name type="synonym">Lathyrus oleraceus</name>
    <dbReference type="NCBI Taxonomy" id="3888"/>
    <lineage>
        <taxon>Eukaryota</taxon>
        <taxon>Viridiplantae</taxon>
        <taxon>Streptophyta</taxon>
        <taxon>Embryophyta</taxon>
        <taxon>Tracheophyta</taxon>
        <taxon>Spermatophyta</taxon>
        <taxon>Magnoliopsida</taxon>
        <taxon>eudicotyledons</taxon>
        <taxon>Gunneridae</taxon>
        <taxon>Pentapetalae</taxon>
        <taxon>rosids</taxon>
        <taxon>fabids</taxon>
        <taxon>Fabales</taxon>
        <taxon>Fabaceae</taxon>
        <taxon>Papilionoideae</taxon>
        <taxon>50 kb inversion clade</taxon>
        <taxon>NPAAA clade</taxon>
        <taxon>Hologalegina</taxon>
        <taxon>IRL clade</taxon>
        <taxon>Fabeae</taxon>
        <taxon>Lathyrus</taxon>
    </lineage>
</organism>
<reference evidence="8 9" key="1">
    <citation type="journal article" date="2022" name="Nat. Genet.">
        <title>Improved pea reference genome and pan-genome highlight genomic features and evolutionary characteristics.</title>
        <authorList>
            <person name="Yang T."/>
            <person name="Liu R."/>
            <person name="Luo Y."/>
            <person name="Hu S."/>
            <person name="Wang D."/>
            <person name="Wang C."/>
            <person name="Pandey M.K."/>
            <person name="Ge S."/>
            <person name="Xu Q."/>
            <person name="Li N."/>
            <person name="Li G."/>
            <person name="Huang Y."/>
            <person name="Saxena R.K."/>
            <person name="Ji Y."/>
            <person name="Li M."/>
            <person name="Yan X."/>
            <person name="He Y."/>
            <person name="Liu Y."/>
            <person name="Wang X."/>
            <person name="Xiang C."/>
            <person name="Varshney R.K."/>
            <person name="Ding H."/>
            <person name="Gao S."/>
            <person name="Zong X."/>
        </authorList>
    </citation>
    <scope>NUCLEOTIDE SEQUENCE [LARGE SCALE GENOMIC DNA]</scope>
    <source>
        <strain evidence="8 9">cv. Zhongwan 6</strain>
    </source>
</reference>
<keyword evidence="5 7" id="KW-0472">Membrane</keyword>
<dbReference type="PROSITE" id="PS00221">
    <property type="entry name" value="MIP"/>
    <property type="match status" value="1"/>
</dbReference>
<evidence type="ECO:0000256" key="2">
    <source>
        <dbReference type="ARBA" id="ARBA00022448"/>
    </source>
</evidence>
<dbReference type="InterPro" id="IPR022357">
    <property type="entry name" value="MIP_CS"/>
</dbReference>
<keyword evidence="2 6" id="KW-0813">Transport</keyword>
<dbReference type="GO" id="GO:0016020">
    <property type="term" value="C:membrane"/>
    <property type="evidence" value="ECO:0007669"/>
    <property type="project" value="UniProtKB-SubCell"/>
</dbReference>
<evidence type="ECO:0000256" key="5">
    <source>
        <dbReference type="ARBA" id="ARBA00023136"/>
    </source>
</evidence>
<feature type="transmembrane region" description="Helical" evidence="7">
    <location>
        <begin position="226"/>
        <end position="247"/>
    </location>
</feature>
<dbReference type="Proteomes" id="UP001058974">
    <property type="component" value="Chromosome 2"/>
</dbReference>
<comment type="caution">
    <text evidence="8">The sequence shown here is derived from an EMBL/GenBank/DDBJ whole genome shotgun (WGS) entry which is preliminary data.</text>
</comment>